<gene>
    <name evidence="4" type="ORF">GCM10011444_04600</name>
</gene>
<dbReference type="SUPFAM" id="SSF55729">
    <property type="entry name" value="Acyl-CoA N-acyltransferases (Nat)"/>
    <property type="match status" value="1"/>
</dbReference>
<evidence type="ECO:0000313" key="4">
    <source>
        <dbReference type="EMBL" id="GGI56151.1"/>
    </source>
</evidence>
<dbReference type="CDD" id="cd04301">
    <property type="entry name" value="NAT_SF"/>
    <property type="match status" value="1"/>
</dbReference>
<proteinExistence type="predicted"/>
<accession>A0ABQ2BUK4</accession>
<comment type="caution">
    <text evidence="4">The sequence shown here is derived from an EMBL/GenBank/DDBJ whole genome shotgun (WGS) entry which is preliminary data.</text>
</comment>
<dbReference type="PANTHER" id="PTHR42919:SF8">
    <property type="entry name" value="N-ALPHA-ACETYLTRANSFERASE 50"/>
    <property type="match status" value="1"/>
</dbReference>
<dbReference type="EMBL" id="BMDQ01000001">
    <property type="protein sequence ID" value="GGI56151.1"/>
    <property type="molecule type" value="Genomic_DNA"/>
</dbReference>
<dbReference type="PANTHER" id="PTHR42919">
    <property type="entry name" value="N-ALPHA-ACETYLTRANSFERASE"/>
    <property type="match status" value="1"/>
</dbReference>
<dbReference type="InterPro" id="IPR000182">
    <property type="entry name" value="GNAT_dom"/>
</dbReference>
<protein>
    <submittedName>
        <fullName evidence="4">N-acetyltransferase</fullName>
    </submittedName>
</protein>
<dbReference type="PROSITE" id="PS51186">
    <property type="entry name" value="GNAT"/>
    <property type="match status" value="1"/>
</dbReference>
<sequence length="170" mass="20162">MKIRKVKIQDINKLAEIGKRTFFETFSSENSEENMTEYLENRFSSKKLRTELADPNAEFYFAELDSKIIGYLKVNSGKSQTEIQDENSLEIERIYVLKKFHGKKIGQILYEKAVELANEKKVEYIWLGVWEKNPRAIRFYKKNGFVEFDKHIFKLGDDEQTDIMMKLKLN</sequence>
<evidence type="ECO:0000313" key="5">
    <source>
        <dbReference type="Proteomes" id="UP000624701"/>
    </source>
</evidence>
<evidence type="ECO:0000256" key="1">
    <source>
        <dbReference type="ARBA" id="ARBA00022679"/>
    </source>
</evidence>
<reference evidence="5" key="1">
    <citation type="journal article" date="2019" name="Int. J. Syst. Evol. Microbiol.">
        <title>The Global Catalogue of Microorganisms (GCM) 10K type strain sequencing project: providing services to taxonomists for standard genome sequencing and annotation.</title>
        <authorList>
            <consortium name="The Broad Institute Genomics Platform"/>
            <consortium name="The Broad Institute Genome Sequencing Center for Infectious Disease"/>
            <person name="Wu L."/>
            <person name="Ma J."/>
        </authorList>
    </citation>
    <scope>NUCLEOTIDE SEQUENCE [LARGE SCALE GENOMIC DNA]</scope>
    <source>
        <strain evidence="5">CCM 8681</strain>
    </source>
</reference>
<organism evidence="4 5">
    <name type="scientific">Winogradskyella haliclonae</name>
    <dbReference type="NCBI Taxonomy" id="2048558"/>
    <lineage>
        <taxon>Bacteria</taxon>
        <taxon>Pseudomonadati</taxon>
        <taxon>Bacteroidota</taxon>
        <taxon>Flavobacteriia</taxon>
        <taxon>Flavobacteriales</taxon>
        <taxon>Flavobacteriaceae</taxon>
        <taxon>Winogradskyella</taxon>
    </lineage>
</organism>
<dbReference type="Pfam" id="PF00583">
    <property type="entry name" value="Acetyltransf_1"/>
    <property type="match status" value="1"/>
</dbReference>
<evidence type="ECO:0000259" key="3">
    <source>
        <dbReference type="PROSITE" id="PS51186"/>
    </source>
</evidence>
<feature type="domain" description="N-acetyltransferase" evidence="3">
    <location>
        <begin position="1"/>
        <end position="170"/>
    </location>
</feature>
<dbReference type="Proteomes" id="UP000624701">
    <property type="component" value="Unassembled WGS sequence"/>
</dbReference>
<dbReference type="InterPro" id="IPR051556">
    <property type="entry name" value="N-term/lysine_N-AcTrnsfr"/>
</dbReference>
<dbReference type="RefSeq" id="WP_188373082.1">
    <property type="nucleotide sequence ID" value="NZ_BMDQ01000001.1"/>
</dbReference>
<evidence type="ECO:0000256" key="2">
    <source>
        <dbReference type="ARBA" id="ARBA00023315"/>
    </source>
</evidence>
<keyword evidence="1" id="KW-0808">Transferase</keyword>
<name>A0ABQ2BUK4_9FLAO</name>
<dbReference type="Gene3D" id="3.40.630.30">
    <property type="match status" value="1"/>
</dbReference>
<keyword evidence="2" id="KW-0012">Acyltransferase</keyword>
<keyword evidence="5" id="KW-1185">Reference proteome</keyword>
<dbReference type="InterPro" id="IPR016181">
    <property type="entry name" value="Acyl_CoA_acyltransferase"/>
</dbReference>